<dbReference type="SUPFAM" id="SSF48452">
    <property type="entry name" value="TPR-like"/>
    <property type="match status" value="3"/>
</dbReference>
<dbReference type="Pfam" id="PF17128">
    <property type="entry name" value="DUF5107"/>
    <property type="match status" value="1"/>
</dbReference>
<dbReference type="InterPro" id="IPR019734">
    <property type="entry name" value="TPR_rpt"/>
</dbReference>
<dbReference type="PANTHER" id="PTHR45586">
    <property type="entry name" value="TPR REPEAT-CONTAINING PROTEIN PA4667"/>
    <property type="match status" value="1"/>
</dbReference>
<sequence length="1057" mass="120788">MKNRILTLTTCVFCLAPQGFAQHVSVQEQTETLKTYKFSDPNPVATPSNLFYPYFRFDGFTAKGENREWKTVELENDYIKVTLFPEVGGKIWGAVDKTTGKDFIYKNGVAKFRDIAMRGPWTSGGIEFNFGIIGHAPTSSTPVDYLVRQKDDGSVSCYLFSYEWLTRTAWTVEVNLPKDKAYFTTHTTWYNQSDVDQPYYQWMNAGYRVGQKAEFCYPGDHLIGHGGEVSSFPVDENNRNIGWYDSNNFGNSKSYHVLGYYNDYYGIYWHGEDFGSIHHSNFDEKLGMKIFLWGQSREGGIWEDLLTDQNGQYIELQSGRMFNQPASNSAYTPYKHHSFAPQMTDAWTEYWYPVKGIKGVSKASTIGALHVMREADGLKLAFSPLEKLSTDLKIYKDQQLVETLSLTTNVMEPVTLTSLKGKDIPEGHLKVVIGDNLLIYSDNPENFDLKRPMTLPEDFNWNSAFGLYTQGEQWLNQKVWDKAESYLKKSLEQDANFSPALVRLSSLYYREGRYQEMIPLLERALGLNTYDGEANYLYGLANRMLGNATEAKAAFAIATFSASVRTAAYEQLGEMYACDRNWTKAEQYAKKSLTYNAMNLHARQLLTMIYRKTGRTELAKEQISQVLDQLPLYHGLRFEEAWLSGNHTPEQLASFASQIRNELPAETYLELAEWYERTGCEEEAIALLTCAGNHPIVLYQKAWLQSRQGAAREARETLELANAQSPDYIFPFRPETLKYLDWAESQSANWKINYYQGLIYWTNQQKDKALQEMNLCDNAGYAPLYLSRAQLKEGEARLADLMKAEQADPSWRAGMALLNYYIAESNWDKVVETGKKYIQKYPDNYYIGLKYANGLCETRQYGSCISLLSKMQVLPNEGSYAGRAVYRAANLYQAMDQFSKHRYDAALKSIKASEEWPENLGVGKPYDDQIDKRLEDYLEAKVYEKKGETAKAQTLLDKVSSHPTSTRNFESAHLLTALALRDTGKQAEADKLVASWKKDFPESKPAQWCTAVYHGNMDQARELLSSRYASNETTPWETGYRDTNFDLIARLFSGVPK</sequence>
<keyword evidence="4" id="KW-0732">Signal</keyword>
<evidence type="ECO:0000256" key="2">
    <source>
        <dbReference type="ARBA" id="ARBA00022803"/>
    </source>
</evidence>
<evidence type="ECO:0000256" key="3">
    <source>
        <dbReference type="PROSITE-ProRule" id="PRU00339"/>
    </source>
</evidence>
<dbReference type="RefSeq" id="WP_204971686.1">
    <property type="nucleotide sequence ID" value="NZ_JAAZTS010000011.1"/>
</dbReference>
<dbReference type="Proteomes" id="UP000698924">
    <property type="component" value="Unassembled WGS sequence"/>
</dbReference>
<proteinExistence type="predicted"/>
<evidence type="ECO:0000256" key="4">
    <source>
        <dbReference type="SAM" id="SignalP"/>
    </source>
</evidence>
<evidence type="ECO:0000259" key="5">
    <source>
        <dbReference type="Pfam" id="PF17128"/>
    </source>
</evidence>
<dbReference type="AlphaFoldDB" id="A0AA41D857"/>
<comment type="caution">
    <text evidence="6">The sequence shown here is derived from an EMBL/GenBank/DDBJ whole genome shotgun (WGS) entry which is preliminary data.</text>
</comment>
<dbReference type="Pfam" id="PF13176">
    <property type="entry name" value="TPR_7"/>
    <property type="match status" value="1"/>
</dbReference>
<keyword evidence="7" id="KW-1185">Reference proteome</keyword>
<evidence type="ECO:0000313" key="7">
    <source>
        <dbReference type="Proteomes" id="UP000698924"/>
    </source>
</evidence>
<dbReference type="InterPro" id="IPR033396">
    <property type="entry name" value="DUF5107"/>
</dbReference>
<evidence type="ECO:0000313" key="6">
    <source>
        <dbReference type="EMBL" id="MBM6857583.1"/>
    </source>
</evidence>
<reference evidence="6 7" key="1">
    <citation type="journal article" date="2021" name="Sci. Rep.">
        <title>The distribution of antibiotic resistance genes in chicken gut microbiota commensals.</title>
        <authorList>
            <person name="Juricova H."/>
            <person name="Matiasovicova J."/>
            <person name="Kubasova T."/>
            <person name="Cejkova D."/>
            <person name="Rychlik I."/>
        </authorList>
    </citation>
    <scope>NUCLEOTIDE SEQUENCE [LARGE SCALE GENOMIC DNA]</scope>
    <source>
        <strain evidence="6 7">An421</strain>
    </source>
</reference>
<accession>A0AA41D857</accession>
<evidence type="ECO:0000256" key="1">
    <source>
        <dbReference type="ARBA" id="ARBA00022737"/>
    </source>
</evidence>
<dbReference type="Gene3D" id="1.25.40.10">
    <property type="entry name" value="Tetratricopeptide repeat domain"/>
    <property type="match status" value="2"/>
</dbReference>
<feature type="signal peptide" evidence="4">
    <location>
        <begin position="1"/>
        <end position="21"/>
    </location>
</feature>
<dbReference type="InterPro" id="IPR051012">
    <property type="entry name" value="CellSynth/LPSAsmb/PSIAsmb"/>
</dbReference>
<dbReference type="PROSITE" id="PS50005">
    <property type="entry name" value="TPR"/>
    <property type="match status" value="1"/>
</dbReference>
<dbReference type="SMART" id="SM00028">
    <property type="entry name" value="TPR"/>
    <property type="match status" value="5"/>
</dbReference>
<dbReference type="EMBL" id="JACJMO010000010">
    <property type="protein sequence ID" value="MBM6857583.1"/>
    <property type="molecule type" value="Genomic_DNA"/>
</dbReference>
<feature type="chain" id="PRO_5041441015" evidence="4">
    <location>
        <begin position="22"/>
        <end position="1057"/>
    </location>
</feature>
<dbReference type="PANTHER" id="PTHR45586:SF1">
    <property type="entry name" value="LIPOPOLYSACCHARIDE ASSEMBLY PROTEIN B"/>
    <property type="match status" value="1"/>
</dbReference>
<protein>
    <submittedName>
        <fullName evidence="6">DUF5107 domain-containing protein</fullName>
    </submittedName>
</protein>
<name>A0AA41D857_9BACT</name>
<feature type="domain" description="DUF5107" evidence="5">
    <location>
        <begin position="49"/>
        <end position="354"/>
    </location>
</feature>
<dbReference type="InterPro" id="IPR011990">
    <property type="entry name" value="TPR-like_helical_dom_sf"/>
</dbReference>
<organism evidence="6 7">
    <name type="scientific">Caecibacteroides pullorum</name>
    <dbReference type="NCBI Taxonomy" id="2725562"/>
    <lineage>
        <taxon>Bacteria</taxon>
        <taxon>Pseudomonadati</taxon>
        <taxon>Bacteroidota</taxon>
        <taxon>Bacteroidia</taxon>
        <taxon>Bacteroidales</taxon>
        <taxon>Bacteroidaceae</taxon>
        <taxon>Caecibacteroides</taxon>
    </lineage>
</organism>
<gene>
    <name evidence="6" type="ORF">H6D15_08235</name>
</gene>
<keyword evidence="2 3" id="KW-0802">TPR repeat</keyword>
<keyword evidence="1" id="KW-0677">Repeat</keyword>
<feature type="repeat" description="TPR" evidence="3">
    <location>
        <begin position="498"/>
        <end position="531"/>
    </location>
</feature>